<organism evidence="2 3">
    <name type="scientific">Dictyobacter kobayashii</name>
    <dbReference type="NCBI Taxonomy" id="2014872"/>
    <lineage>
        <taxon>Bacteria</taxon>
        <taxon>Bacillati</taxon>
        <taxon>Chloroflexota</taxon>
        <taxon>Ktedonobacteria</taxon>
        <taxon>Ktedonobacterales</taxon>
        <taxon>Dictyobacteraceae</taxon>
        <taxon>Dictyobacter</taxon>
    </lineage>
</organism>
<gene>
    <name evidence="2" type="ORF">KDK_08990</name>
</gene>
<evidence type="ECO:0000256" key="1">
    <source>
        <dbReference type="SAM" id="Phobius"/>
    </source>
</evidence>
<evidence type="ECO:0000313" key="2">
    <source>
        <dbReference type="EMBL" id="GCE17099.1"/>
    </source>
</evidence>
<accession>A0A402ADB5</accession>
<protein>
    <submittedName>
        <fullName evidence="2">Uncharacterized protein</fullName>
    </submittedName>
</protein>
<dbReference type="EMBL" id="BIFS01000001">
    <property type="protein sequence ID" value="GCE17099.1"/>
    <property type="molecule type" value="Genomic_DNA"/>
</dbReference>
<dbReference type="AlphaFoldDB" id="A0A402ADB5"/>
<keyword evidence="3" id="KW-1185">Reference proteome</keyword>
<keyword evidence="1" id="KW-0812">Transmembrane</keyword>
<evidence type="ECO:0000313" key="3">
    <source>
        <dbReference type="Proteomes" id="UP000287188"/>
    </source>
</evidence>
<reference evidence="3" key="1">
    <citation type="submission" date="2018-12" db="EMBL/GenBank/DDBJ databases">
        <title>Tengunoibacter tsumagoiensis gen. nov., sp. nov., Dictyobacter kobayashii sp. nov., D. alpinus sp. nov., and D. joshuensis sp. nov. and description of Dictyobacteraceae fam. nov. within the order Ktedonobacterales isolated from Tengu-no-mugimeshi.</title>
        <authorList>
            <person name="Wang C.M."/>
            <person name="Zheng Y."/>
            <person name="Sakai Y."/>
            <person name="Toyoda A."/>
            <person name="Minakuchi Y."/>
            <person name="Abe K."/>
            <person name="Yokota A."/>
            <person name="Yabe S."/>
        </authorList>
    </citation>
    <scope>NUCLEOTIDE SEQUENCE [LARGE SCALE GENOMIC DNA]</scope>
    <source>
        <strain evidence="3">Uno11</strain>
    </source>
</reference>
<comment type="caution">
    <text evidence="2">The sequence shown here is derived from an EMBL/GenBank/DDBJ whole genome shotgun (WGS) entry which is preliminary data.</text>
</comment>
<keyword evidence="1" id="KW-0472">Membrane</keyword>
<name>A0A402ADB5_9CHLR</name>
<proteinExistence type="predicted"/>
<sequence length="83" mass="9205">MDRPNPKYQSRSYSLPFTLLITRQAANIAQHVPALSIDTQAQTISIEEQTTVLRFLVTAIVVVGLTYFAALALGPMIEQLRMA</sequence>
<feature type="transmembrane region" description="Helical" evidence="1">
    <location>
        <begin position="52"/>
        <end position="73"/>
    </location>
</feature>
<dbReference type="Proteomes" id="UP000287188">
    <property type="component" value="Unassembled WGS sequence"/>
</dbReference>
<keyword evidence="1" id="KW-1133">Transmembrane helix</keyword>